<dbReference type="PANTHER" id="PTHR18964">
    <property type="entry name" value="ROK (REPRESSOR, ORF, KINASE) FAMILY"/>
    <property type="match status" value="1"/>
</dbReference>
<organism evidence="2 3">
    <name type="scientific">Faecalicatena faecalis</name>
    <dbReference type="NCBI Taxonomy" id="2726362"/>
    <lineage>
        <taxon>Bacteria</taxon>
        <taxon>Bacillati</taxon>
        <taxon>Bacillota</taxon>
        <taxon>Clostridia</taxon>
        <taxon>Lachnospirales</taxon>
        <taxon>Lachnospiraceae</taxon>
        <taxon>Faecalicatena</taxon>
    </lineage>
</organism>
<dbReference type="InterPro" id="IPR000600">
    <property type="entry name" value="ROK"/>
</dbReference>
<dbReference type="PANTHER" id="PTHR18964:SF149">
    <property type="entry name" value="BIFUNCTIONAL UDP-N-ACETYLGLUCOSAMINE 2-EPIMERASE_N-ACETYLMANNOSAMINE KINASE"/>
    <property type="match status" value="1"/>
</dbReference>
<accession>A0ABS6DA96</accession>
<evidence type="ECO:0000256" key="1">
    <source>
        <dbReference type="ARBA" id="ARBA00006479"/>
    </source>
</evidence>
<protein>
    <submittedName>
        <fullName evidence="2">ROK family protein</fullName>
    </submittedName>
</protein>
<dbReference type="Pfam" id="PF00480">
    <property type="entry name" value="ROK"/>
    <property type="match status" value="1"/>
</dbReference>
<dbReference type="EMBL" id="JABACJ020000028">
    <property type="protein sequence ID" value="MBU3878140.1"/>
    <property type="molecule type" value="Genomic_DNA"/>
</dbReference>
<comment type="caution">
    <text evidence="2">The sequence shown here is derived from an EMBL/GenBank/DDBJ whole genome shotgun (WGS) entry which is preliminary data.</text>
</comment>
<sequence length="398" mass="44776">MLKNTNIVKMANQALVLDSIKKNKKITTEEIINQTRLSRTTVLTMMKELSQQKLIEKRGNVRQSVGRQPILYSLSRDVYYAIGIDIDVAPIYMAISRLDGTIAYSRQWDVSENADGREIKDSIIEHVSKAFVEAKVSRDKIIGMGIGLPGVMNLQQNIAEKISRIRGWENYDIAKELGDVFDFPIYVRNDTHLLGHMEIESENENMLYILHRSGIGMAPIINGEVYEGIFGNAGYIGHTRIGAQGRICNCGLKDCLEVYCSKRSIEKSYEEKTGSHLGYDALVLAAKNGDLDACDIFRKAGNYFGIGITNAIKTYDILNVVIGDLRCSEDHIFFQSIQESVAENSVNFSVKQPTVRLSSHKKDEYGMGACQFVLEKFFEQPKFHTNISENGGEWVETM</sequence>
<comment type="similarity">
    <text evidence="1">Belongs to the ROK (NagC/XylR) family.</text>
</comment>
<evidence type="ECO:0000313" key="3">
    <source>
        <dbReference type="Proteomes" id="UP000723714"/>
    </source>
</evidence>
<evidence type="ECO:0000313" key="2">
    <source>
        <dbReference type="EMBL" id="MBU3878140.1"/>
    </source>
</evidence>
<gene>
    <name evidence="2" type="ORF">HGO97_020265</name>
</gene>
<dbReference type="Proteomes" id="UP000723714">
    <property type="component" value="Unassembled WGS sequence"/>
</dbReference>
<reference evidence="2 3" key="1">
    <citation type="submission" date="2021-06" db="EMBL/GenBank/DDBJ databases">
        <title>Faecalicatena sp. nov. isolated from porcine feces.</title>
        <authorList>
            <person name="Oh B.S."/>
            <person name="Lee J.H."/>
        </authorList>
    </citation>
    <scope>NUCLEOTIDE SEQUENCE [LARGE SCALE GENOMIC DNA]</scope>
    <source>
        <strain evidence="2 3">AGMB00832</strain>
    </source>
</reference>
<proteinExistence type="inferred from homology"/>
<keyword evidence="3" id="KW-1185">Reference proteome</keyword>
<dbReference type="RefSeq" id="WP_216244728.1">
    <property type="nucleotide sequence ID" value="NZ_JABACJ020000028.1"/>
</dbReference>
<name>A0ABS6DA96_9FIRM</name>